<dbReference type="Proteomes" id="UP001431783">
    <property type="component" value="Unassembled WGS sequence"/>
</dbReference>
<comment type="caution">
    <text evidence="1">The sequence shown here is derived from an EMBL/GenBank/DDBJ whole genome shotgun (WGS) entry which is preliminary data.</text>
</comment>
<protein>
    <submittedName>
        <fullName evidence="1">Uncharacterized protein</fullName>
    </submittedName>
</protein>
<proteinExistence type="predicted"/>
<sequence>MTVLATMSLLQHQIVDISDCLILKISWIDTSPIISPRQHIYTKTGLVNDNLSKYVVLFYQYEAFLSKCQCHQILHDNCQISKRLEESILRKKKDITPILF</sequence>
<name>A0AAW1UQ16_9CUCU</name>
<dbReference type="EMBL" id="JARQZJ010000094">
    <property type="protein sequence ID" value="KAK9884918.1"/>
    <property type="molecule type" value="Genomic_DNA"/>
</dbReference>
<gene>
    <name evidence="1" type="ORF">WA026_009155</name>
</gene>
<accession>A0AAW1UQ16</accession>
<evidence type="ECO:0000313" key="2">
    <source>
        <dbReference type="Proteomes" id="UP001431783"/>
    </source>
</evidence>
<evidence type="ECO:0000313" key="1">
    <source>
        <dbReference type="EMBL" id="KAK9884918.1"/>
    </source>
</evidence>
<dbReference type="AlphaFoldDB" id="A0AAW1UQ16"/>
<keyword evidence="2" id="KW-1185">Reference proteome</keyword>
<organism evidence="1 2">
    <name type="scientific">Henosepilachna vigintioctopunctata</name>
    <dbReference type="NCBI Taxonomy" id="420089"/>
    <lineage>
        <taxon>Eukaryota</taxon>
        <taxon>Metazoa</taxon>
        <taxon>Ecdysozoa</taxon>
        <taxon>Arthropoda</taxon>
        <taxon>Hexapoda</taxon>
        <taxon>Insecta</taxon>
        <taxon>Pterygota</taxon>
        <taxon>Neoptera</taxon>
        <taxon>Endopterygota</taxon>
        <taxon>Coleoptera</taxon>
        <taxon>Polyphaga</taxon>
        <taxon>Cucujiformia</taxon>
        <taxon>Coccinelloidea</taxon>
        <taxon>Coccinellidae</taxon>
        <taxon>Epilachninae</taxon>
        <taxon>Epilachnini</taxon>
        <taxon>Henosepilachna</taxon>
    </lineage>
</organism>
<reference evidence="1 2" key="1">
    <citation type="submission" date="2023-03" db="EMBL/GenBank/DDBJ databases">
        <title>Genome insight into feeding habits of ladybird beetles.</title>
        <authorList>
            <person name="Li H.-S."/>
            <person name="Huang Y.-H."/>
            <person name="Pang H."/>
        </authorList>
    </citation>
    <scope>NUCLEOTIDE SEQUENCE [LARGE SCALE GENOMIC DNA]</scope>
    <source>
        <strain evidence="1">SYSU_2023b</strain>
        <tissue evidence="1">Whole body</tissue>
    </source>
</reference>